<keyword evidence="3" id="KW-1185">Reference proteome</keyword>
<protein>
    <submittedName>
        <fullName evidence="2">Uncharacterized protein</fullName>
    </submittedName>
</protein>
<dbReference type="EMBL" id="JBBPBN010000030">
    <property type="protein sequence ID" value="KAK9005522.1"/>
    <property type="molecule type" value="Genomic_DNA"/>
</dbReference>
<dbReference type="Proteomes" id="UP001396334">
    <property type="component" value="Unassembled WGS sequence"/>
</dbReference>
<gene>
    <name evidence="2" type="ORF">V6N11_042950</name>
</gene>
<accession>A0ABR2QXU4</accession>
<comment type="caution">
    <text evidence="2">The sequence shown here is derived from an EMBL/GenBank/DDBJ whole genome shotgun (WGS) entry which is preliminary data.</text>
</comment>
<sequence length="72" mass="8005">MTEKDEETHIPNVQKKKKSTDVRVGDRMSNSASDMKTNGSEKDTISDGSMSIAEDPTESSEIYLSIYTFLAK</sequence>
<proteinExistence type="predicted"/>
<feature type="compositionally biased region" description="Polar residues" evidence="1">
    <location>
        <begin position="28"/>
        <end position="38"/>
    </location>
</feature>
<evidence type="ECO:0000313" key="3">
    <source>
        <dbReference type="Proteomes" id="UP001396334"/>
    </source>
</evidence>
<name>A0ABR2QXU4_9ROSI</name>
<reference evidence="2 3" key="1">
    <citation type="journal article" date="2024" name="G3 (Bethesda)">
        <title>Genome assembly of Hibiscus sabdariffa L. provides insights into metabolisms of medicinal natural products.</title>
        <authorList>
            <person name="Kim T."/>
        </authorList>
    </citation>
    <scope>NUCLEOTIDE SEQUENCE [LARGE SCALE GENOMIC DNA]</scope>
    <source>
        <strain evidence="2">TK-2024</strain>
        <tissue evidence="2">Old leaves</tissue>
    </source>
</reference>
<evidence type="ECO:0000256" key="1">
    <source>
        <dbReference type="SAM" id="MobiDB-lite"/>
    </source>
</evidence>
<evidence type="ECO:0000313" key="2">
    <source>
        <dbReference type="EMBL" id="KAK9005522.1"/>
    </source>
</evidence>
<feature type="region of interest" description="Disordered" evidence="1">
    <location>
        <begin position="1"/>
        <end position="55"/>
    </location>
</feature>
<organism evidence="2 3">
    <name type="scientific">Hibiscus sabdariffa</name>
    <name type="common">roselle</name>
    <dbReference type="NCBI Taxonomy" id="183260"/>
    <lineage>
        <taxon>Eukaryota</taxon>
        <taxon>Viridiplantae</taxon>
        <taxon>Streptophyta</taxon>
        <taxon>Embryophyta</taxon>
        <taxon>Tracheophyta</taxon>
        <taxon>Spermatophyta</taxon>
        <taxon>Magnoliopsida</taxon>
        <taxon>eudicotyledons</taxon>
        <taxon>Gunneridae</taxon>
        <taxon>Pentapetalae</taxon>
        <taxon>rosids</taxon>
        <taxon>malvids</taxon>
        <taxon>Malvales</taxon>
        <taxon>Malvaceae</taxon>
        <taxon>Malvoideae</taxon>
        <taxon>Hibiscus</taxon>
    </lineage>
</organism>